<feature type="transmembrane region" description="Helical" evidence="1">
    <location>
        <begin position="114"/>
        <end position="133"/>
    </location>
</feature>
<name>A0A2V3HRW2_9ARCH</name>
<protein>
    <submittedName>
        <fullName evidence="2">Uncharacterized protein</fullName>
    </submittedName>
</protein>
<proteinExistence type="predicted"/>
<evidence type="ECO:0000313" key="2">
    <source>
        <dbReference type="EMBL" id="PXF21582.1"/>
    </source>
</evidence>
<evidence type="ECO:0000256" key="1">
    <source>
        <dbReference type="SAM" id="Phobius"/>
    </source>
</evidence>
<organism evidence="2 3">
    <name type="scientific">Candidatus Thalassarchaeum betae</name>
    <dbReference type="NCBI Taxonomy" id="2599289"/>
    <lineage>
        <taxon>Archaea</taxon>
        <taxon>Methanobacteriati</taxon>
        <taxon>Thermoplasmatota</taxon>
        <taxon>Candidatus Poseidoniia</taxon>
        <taxon>Candidatus Poseidoniales</taxon>
        <taxon>Candidatus Thalassarchaeaceae</taxon>
        <taxon>Candidatus Thalassarchaeum</taxon>
    </lineage>
</organism>
<dbReference type="AlphaFoldDB" id="A0A2V3HRW2"/>
<dbReference type="Proteomes" id="UP000248161">
    <property type="component" value="Unassembled WGS sequence"/>
</dbReference>
<keyword evidence="1" id="KW-0812">Transmembrane</keyword>
<comment type="caution">
    <text evidence="2">The sequence shown here is derived from an EMBL/GenBank/DDBJ whole genome shotgun (WGS) entry which is preliminary data.</text>
</comment>
<sequence>MVPESARAESPTSDKAWAIHAAIIGLNTGYLLFRGLELSKDNPDMLTVVGLAILAAALPFQAIFFLINSYIHEFENAHDIEYIMLLRLSLICQMVSYLSLVGIALLFFDTHRYIGLAFGGGAIIAFVLVRSAMTQAATLRESSM</sequence>
<reference evidence="2 3" key="1">
    <citation type="journal article" date="2015" name="Nat. Commun.">
        <title>Genomic and transcriptomic evidence for scavenging of diverse organic compounds by widespread deep-sea archaea.</title>
        <authorList>
            <person name="Li M."/>
            <person name="Baker B.J."/>
            <person name="Anantharaman K."/>
            <person name="Jain S."/>
            <person name="Breier J.A."/>
            <person name="Dick G.J."/>
        </authorList>
    </citation>
    <scope>NUCLEOTIDE SEQUENCE [LARGE SCALE GENOMIC DNA]</scope>
    <source>
        <strain evidence="2">Cayman_51_deep</strain>
    </source>
</reference>
<accession>A0A2V3HRW2</accession>
<keyword evidence="1" id="KW-1133">Transmembrane helix</keyword>
<feature type="transmembrane region" description="Helical" evidence="1">
    <location>
        <begin position="45"/>
        <end position="67"/>
    </location>
</feature>
<dbReference type="EMBL" id="PSPG01000007">
    <property type="protein sequence ID" value="PXF21582.1"/>
    <property type="molecule type" value="Genomic_DNA"/>
</dbReference>
<feature type="transmembrane region" description="Helical" evidence="1">
    <location>
        <begin position="88"/>
        <end position="108"/>
    </location>
</feature>
<evidence type="ECO:0000313" key="3">
    <source>
        <dbReference type="Proteomes" id="UP000248161"/>
    </source>
</evidence>
<gene>
    <name evidence="2" type="ORF">CXX69_03945</name>
</gene>
<keyword evidence="1" id="KW-0472">Membrane</keyword>
<feature type="transmembrane region" description="Helical" evidence="1">
    <location>
        <begin position="16"/>
        <end position="33"/>
    </location>
</feature>